<accession>A0ABV1MRH2</accession>
<keyword evidence="1" id="KW-1133">Transmembrane helix</keyword>
<dbReference type="RefSeq" id="WP_349659746.1">
    <property type="nucleotide sequence ID" value="NZ_JBEGDG010000007.1"/>
</dbReference>
<dbReference type="Proteomes" id="UP001478862">
    <property type="component" value="Unassembled WGS sequence"/>
</dbReference>
<feature type="transmembrane region" description="Helical" evidence="1">
    <location>
        <begin position="75"/>
        <end position="98"/>
    </location>
</feature>
<feature type="transmembrane region" description="Helical" evidence="1">
    <location>
        <begin position="6"/>
        <end position="22"/>
    </location>
</feature>
<protein>
    <submittedName>
        <fullName evidence="2">Uncharacterized protein</fullName>
    </submittedName>
</protein>
<gene>
    <name evidence="2" type="ORF">ABNX05_10855</name>
</gene>
<keyword evidence="3" id="KW-1185">Reference proteome</keyword>
<name>A0ABV1MRH2_9BACI</name>
<comment type="caution">
    <text evidence="2">The sequence shown here is derived from an EMBL/GenBank/DDBJ whole genome shotgun (WGS) entry which is preliminary data.</text>
</comment>
<sequence>MLFFTIAMIVWWALSVFSAEVFRLSDTKKNKGEIEDKDLVGAGCLYITFALTYALGELIYLLFALKHDTYLYPTYSMLGLYIIDFLVAMFMILFSRITGKKREVKEKTGFYSYFTRFITMVYFGYMLWVVIS</sequence>
<evidence type="ECO:0000313" key="2">
    <source>
        <dbReference type="EMBL" id="MEQ6355116.1"/>
    </source>
</evidence>
<keyword evidence="1" id="KW-0812">Transmembrane</keyword>
<proteinExistence type="predicted"/>
<feature type="transmembrane region" description="Helical" evidence="1">
    <location>
        <begin position="43"/>
        <end position="63"/>
    </location>
</feature>
<evidence type="ECO:0000256" key="1">
    <source>
        <dbReference type="SAM" id="Phobius"/>
    </source>
</evidence>
<evidence type="ECO:0000313" key="3">
    <source>
        <dbReference type="Proteomes" id="UP001478862"/>
    </source>
</evidence>
<keyword evidence="1" id="KW-0472">Membrane</keyword>
<dbReference type="EMBL" id="JBEGDG010000007">
    <property type="protein sequence ID" value="MEQ6355116.1"/>
    <property type="molecule type" value="Genomic_DNA"/>
</dbReference>
<organism evidence="2 3">
    <name type="scientific">Lysinibacillus zambalensis</name>
    <dbReference type="NCBI Taxonomy" id="3160866"/>
    <lineage>
        <taxon>Bacteria</taxon>
        <taxon>Bacillati</taxon>
        <taxon>Bacillota</taxon>
        <taxon>Bacilli</taxon>
        <taxon>Bacillales</taxon>
        <taxon>Bacillaceae</taxon>
        <taxon>Lysinibacillus</taxon>
    </lineage>
</organism>
<feature type="transmembrane region" description="Helical" evidence="1">
    <location>
        <begin position="110"/>
        <end position="131"/>
    </location>
</feature>
<reference evidence="2 3" key="1">
    <citation type="submission" date="2024-06" db="EMBL/GenBank/DDBJ databases">
        <title>Lysinibacillus zambalefons sp. nov., a Novel Firmicute Isolated from the Poon Bato Zambales Hyperalkaline Spring.</title>
        <authorList>
            <person name="Aja J.A."/>
            <person name="Lazaro J.E.H."/>
            <person name="Llorin L.D."/>
            <person name="Lim K.R."/>
            <person name="Teodosio J."/>
            <person name="Dalisay D.S."/>
        </authorList>
    </citation>
    <scope>NUCLEOTIDE SEQUENCE [LARGE SCALE GENOMIC DNA]</scope>
    <source>
        <strain evidence="2 3">M3</strain>
    </source>
</reference>